<evidence type="ECO:0000313" key="3">
    <source>
        <dbReference type="EMBL" id="KAF5832417.1"/>
    </source>
</evidence>
<evidence type="ECO:0000256" key="2">
    <source>
        <dbReference type="SAM" id="Phobius"/>
    </source>
</evidence>
<feature type="region of interest" description="Disordered" evidence="1">
    <location>
        <begin position="527"/>
        <end position="546"/>
    </location>
</feature>
<feature type="region of interest" description="Disordered" evidence="1">
    <location>
        <begin position="1135"/>
        <end position="1188"/>
    </location>
</feature>
<feature type="transmembrane region" description="Helical" evidence="2">
    <location>
        <begin position="780"/>
        <end position="802"/>
    </location>
</feature>
<feature type="region of interest" description="Disordered" evidence="1">
    <location>
        <begin position="458"/>
        <end position="483"/>
    </location>
</feature>
<evidence type="ECO:0000256" key="1">
    <source>
        <dbReference type="SAM" id="MobiDB-lite"/>
    </source>
</evidence>
<reference evidence="3" key="1">
    <citation type="submission" date="2017-08" db="EMBL/GenBank/DDBJ databases">
        <authorList>
            <person name="Polle J.E."/>
            <person name="Barry K."/>
            <person name="Cushman J."/>
            <person name="Schmutz J."/>
            <person name="Tran D."/>
            <person name="Hathwaick L.T."/>
            <person name="Yim W.C."/>
            <person name="Jenkins J."/>
            <person name="Mckie-Krisberg Z.M."/>
            <person name="Prochnik S."/>
            <person name="Lindquist E."/>
            <person name="Dockter R.B."/>
            <person name="Adam C."/>
            <person name="Molina H."/>
            <person name="Bunkerborg J."/>
            <person name="Jin E."/>
            <person name="Buchheim M."/>
            <person name="Magnuson J."/>
        </authorList>
    </citation>
    <scope>NUCLEOTIDE SEQUENCE</scope>
    <source>
        <strain evidence="3">CCAP 19/18</strain>
    </source>
</reference>
<feature type="compositionally biased region" description="Low complexity" evidence="1">
    <location>
        <begin position="688"/>
        <end position="697"/>
    </location>
</feature>
<feature type="compositionally biased region" description="Basic and acidic residues" evidence="1">
    <location>
        <begin position="698"/>
        <end position="710"/>
    </location>
</feature>
<evidence type="ECO:0008006" key="5">
    <source>
        <dbReference type="Google" id="ProtNLM"/>
    </source>
</evidence>
<keyword evidence="2" id="KW-0472">Membrane</keyword>
<keyword evidence="2" id="KW-0812">Transmembrane</keyword>
<sequence length="1188" mass="128630">MITHDTFSATDDAIGEQWRLLMGNISQDYAGILNSGIQDLLGQAPAIRPGNISISSAGPLMDTVNPQLEQLVNKAGKTAAAAQGPPESAAKDSADIPQPVLECVQEQRGGPNTHFTFVLPAARNGQPELAEGNMALGGNQVVNKVAGRKLLLGHFGNFLHPNLAGYADAPPSAAAQQHTTGLQRVVGHRGQQQVLTGAAILQRRRSLTSLLPGGARYSWLCREKGLAVDLSAECSSGRMDTISSLYGTVQGKDATGSTGTLGLPPIGIDPVFVITSRMYDPQVALNPSDWYNTSKGSGQLNQQGIPFGFFPKIFPGEGALYPVIIDINLREEMLPQRLLFLKEGAFLDPFATDSCQFKIASFSVDTELYGYMSMYAAYDDAGFIRTKFEIEAHAHRDYSFEGLKMRGMVARLANDLVLFVLMLLYCALTCRDIALSIQAQRRRKSTIAKLLTRTRRQSIHHTSLSGPQRSVTGRTGQKSFSAPQSFSIIGHGGRMSPRGSAPGRLFPDASRGRLSSNADVFDDENLPSAFHVSTPPDSSWKPQALTALPGRPLPLLTHPDSPPNPTVFASESAFGTRKVAWSTLLAERERSFGSSPQLGKLQVPRELQEQHTGHSASLPRPIPVLRCAQRSNSGPICEGLGVPAFSTPSHQPGPWAEDDRHTSSDDEEDRRSSVHEVSEKSSDDGGEESSTNSGGDAKSSDDGGDGKSAGEESNDDSGSSSFVEDIDKCVDDYPIQGRSSAASFSSKAHIHPRERRHLGREGHLHVEEDFYRGRMHIGWIGYETCLCALMLAAIALLFYYAFYLQPNKAPTERRAIVYDSVSSKAHPFLLHLKSDGTEQESRQGMPGAAGRWAEGQESEAGLQAFGDMLKVLEQMSAVKTAYNLVQSFTLILLSVRFVYHTSFQPKLSVIAGTIARFIPDVLYFLCILLAFGTMLSALLAIVFGGGSYSGVSSVSEGLLVVFKAIISGSEASLMRFLRAAADGQNMFSNAAMVALAWVVIFIVSLVFLFLMDILVAIILRPYARLRRGSIDAPGIPDDLAALFRWLMLTFKGSPSGLELVKFLSFLQHKKRAGDKIGLATLSQIVISFSRVRLSSLAPPRIDKLKNRRASVMDRVSYSQTLRKLSILPKRMSGRQSSVVFPETPGGSNNGGASNGMQQQGAAPFVSEPLPIMPSTPQAIGRSQVQVRQ</sequence>
<gene>
    <name evidence="3" type="ORF">DUNSADRAFT_11700</name>
</gene>
<keyword evidence="2" id="KW-1133">Transmembrane helix</keyword>
<feature type="compositionally biased region" description="Basic and acidic residues" evidence="1">
    <location>
        <begin position="657"/>
        <end position="683"/>
    </location>
</feature>
<protein>
    <recommendedName>
        <fullName evidence="5">Polycystin cation channel PKD1/PKD2 domain-containing protein</fullName>
    </recommendedName>
</protein>
<feature type="transmembrane region" description="Helical" evidence="2">
    <location>
        <begin position="920"/>
        <end position="943"/>
    </location>
</feature>
<accession>A0ABQ7GCT5</accession>
<organism evidence="3 4">
    <name type="scientific">Dunaliella salina</name>
    <name type="common">Green alga</name>
    <name type="synonym">Protococcus salinus</name>
    <dbReference type="NCBI Taxonomy" id="3046"/>
    <lineage>
        <taxon>Eukaryota</taxon>
        <taxon>Viridiplantae</taxon>
        <taxon>Chlorophyta</taxon>
        <taxon>core chlorophytes</taxon>
        <taxon>Chlorophyceae</taxon>
        <taxon>CS clade</taxon>
        <taxon>Chlamydomonadales</taxon>
        <taxon>Dunaliellaceae</taxon>
        <taxon>Dunaliella</taxon>
    </lineage>
</organism>
<dbReference type="Proteomes" id="UP000815325">
    <property type="component" value="Unassembled WGS sequence"/>
</dbReference>
<comment type="caution">
    <text evidence="3">The sequence shown here is derived from an EMBL/GenBank/DDBJ whole genome shotgun (WGS) entry which is preliminary data.</text>
</comment>
<feature type="compositionally biased region" description="Polar residues" evidence="1">
    <location>
        <begin position="460"/>
        <end position="483"/>
    </location>
</feature>
<feature type="compositionally biased region" description="Polar residues" evidence="1">
    <location>
        <begin position="1174"/>
        <end position="1188"/>
    </location>
</feature>
<feature type="region of interest" description="Disordered" evidence="1">
    <location>
        <begin position="591"/>
        <end position="621"/>
    </location>
</feature>
<feature type="region of interest" description="Disordered" evidence="1">
    <location>
        <begin position="638"/>
        <end position="723"/>
    </location>
</feature>
<feature type="transmembrane region" description="Helical" evidence="2">
    <location>
        <begin position="994"/>
        <end position="1019"/>
    </location>
</feature>
<evidence type="ECO:0000313" key="4">
    <source>
        <dbReference type="Proteomes" id="UP000815325"/>
    </source>
</evidence>
<name>A0ABQ7GCT5_DUNSA</name>
<proteinExistence type="predicted"/>
<dbReference type="EMBL" id="MU069875">
    <property type="protein sequence ID" value="KAF5832417.1"/>
    <property type="molecule type" value="Genomic_DNA"/>
</dbReference>
<keyword evidence="4" id="KW-1185">Reference proteome</keyword>